<evidence type="ECO:0000313" key="2">
    <source>
        <dbReference type="EMBL" id="QIB41653.1"/>
    </source>
</evidence>
<gene>
    <name evidence="2" type="ORF">G3A56_28200</name>
</gene>
<dbReference type="CDD" id="cd00093">
    <property type="entry name" value="HTH_XRE"/>
    <property type="match status" value="1"/>
</dbReference>
<dbReference type="Proteomes" id="UP000464865">
    <property type="component" value="Plasmid p8"/>
</dbReference>
<proteinExistence type="predicted"/>
<dbReference type="AlphaFoldDB" id="A0A7L5BS79"/>
<evidence type="ECO:0000313" key="3">
    <source>
        <dbReference type="Proteomes" id="UP000464865"/>
    </source>
</evidence>
<keyword evidence="2" id="KW-0614">Plasmid</keyword>
<dbReference type="KEGG" id="roy:G3A56_28200"/>
<protein>
    <submittedName>
        <fullName evidence="2">Helix-turn-helix transcriptional regulator</fullName>
    </submittedName>
</protein>
<dbReference type="RefSeq" id="WP_158001534.1">
    <property type="nucleotide sequence ID" value="NZ_CP048640.1"/>
</dbReference>
<dbReference type="Gene3D" id="1.10.260.40">
    <property type="entry name" value="lambda repressor-like DNA-binding domains"/>
    <property type="match status" value="1"/>
</dbReference>
<dbReference type="SMART" id="SM00530">
    <property type="entry name" value="HTH_XRE"/>
    <property type="match status" value="1"/>
</dbReference>
<dbReference type="InterPro" id="IPR010982">
    <property type="entry name" value="Lambda_DNA-bd_dom_sf"/>
</dbReference>
<dbReference type="GO" id="GO:0003677">
    <property type="term" value="F:DNA binding"/>
    <property type="evidence" value="ECO:0007669"/>
    <property type="project" value="InterPro"/>
</dbReference>
<accession>A0A7L5BS79</accession>
<dbReference type="EMBL" id="CP048640">
    <property type="protein sequence ID" value="QIB41653.1"/>
    <property type="molecule type" value="Genomic_DNA"/>
</dbReference>
<dbReference type="InterPro" id="IPR001387">
    <property type="entry name" value="Cro/C1-type_HTH"/>
</dbReference>
<dbReference type="Pfam" id="PF13560">
    <property type="entry name" value="HTH_31"/>
    <property type="match status" value="1"/>
</dbReference>
<dbReference type="PROSITE" id="PS50943">
    <property type="entry name" value="HTH_CROC1"/>
    <property type="match status" value="1"/>
</dbReference>
<reference evidence="2 3" key="1">
    <citation type="submission" date="2020-02" db="EMBL/GenBank/DDBJ databases">
        <title>Plant-Promoting Endophytic Bacterium Rhizobium oryzihabitans sp. nov., Isolated from the Root of Rice.</title>
        <authorList>
            <person name="zhao J."/>
            <person name="Zhang G."/>
        </authorList>
    </citation>
    <scope>NUCLEOTIDE SEQUENCE [LARGE SCALE GENOMIC DNA]</scope>
    <source>
        <strain evidence="2 3">M15</strain>
        <plasmid evidence="2 3">p8</plasmid>
    </source>
</reference>
<name>A0A7L5BS79_9HYPH</name>
<feature type="domain" description="HTH cro/C1-type" evidence="1">
    <location>
        <begin position="34"/>
        <end position="88"/>
    </location>
</feature>
<dbReference type="SUPFAM" id="SSF47413">
    <property type="entry name" value="lambda repressor-like DNA-binding domains"/>
    <property type="match status" value="1"/>
</dbReference>
<keyword evidence="3" id="KW-1185">Reference proteome</keyword>
<organism evidence="2 3">
    <name type="scientific">Rhizobium oryzihabitans</name>
    <dbReference type="NCBI Taxonomy" id="2267833"/>
    <lineage>
        <taxon>Bacteria</taxon>
        <taxon>Pseudomonadati</taxon>
        <taxon>Pseudomonadota</taxon>
        <taxon>Alphaproteobacteria</taxon>
        <taxon>Hyphomicrobiales</taxon>
        <taxon>Rhizobiaceae</taxon>
        <taxon>Rhizobium/Agrobacterium group</taxon>
        <taxon>Rhizobium</taxon>
    </lineage>
</organism>
<sequence length="141" mass="15496">MSAAEKRALPSSANLNATAVTSDEDLEKKIGAAIHSLRNDRGLYRTQVASRLGMKETGVRRHETGTTKLSVSRLIQLCEVLEANPVEVLCSVAPHLFGRTEEGALQMTTMIKILSRLNDEALTSVFKVIREFEPNSDTPED</sequence>
<geneLocation type="plasmid" evidence="2 3">
    <name>p8</name>
</geneLocation>
<evidence type="ECO:0000259" key="1">
    <source>
        <dbReference type="PROSITE" id="PS50943"/>
    </source>
</evidence>